<feature type="domain" description="Laminin G" evidence="5">
    <location>
        <begin position="281"/>
        <end position="413"/>
    </location>
</feature>
<dbReference type="Proteomes" id="UP000502136">
    <property type="component" value="Chromosome"/>
</dbReference>
<organism evidence="6 7">
    <name type="scientific">Paenibacillus albicereus</name>
    <dbReference type="NCBI Taxonomy" id="2726185"/>
    <lineage>
        <taxon>Bacteria</taxon>
        <taxon>Bacillati</taxon>
        <taxon>Bacillota</taxon>
        <taxon>Bacilli</taxon>
        <taxon>Bacillales</taxon>
        <taxon>Paenibacillaceae</taxon>
        <taxon>Paenibacillus</taxon>
    </lineage>
</organism>
<feature type="domain" description="Laminin G" evidence="5">
    <location>
        <begin position="102"/>
        <end position="234"/>
    </location>
</feature>
<evidence type="ECO:0000256" key="3">
    <source>
        <dbReference type="ARBA" id="ARBA00012733"/>
    </source>
</evidence>
<sequence>MNHPGQAGARRKILPSTPARLSPASSVPARAASRRAIRPRRLALLLLALALLLPVLLPAGSEPAYAASPDGRVLYSTPNRSYNGASDYTDLTASLPAVASLAQGAISVRFKTSSAAQAKTLLSTSDVQDPSSNFSLTLNGGTVYAENRENGTYATQISASGSWNDNAWHTAVLNVDASGTKLYVDGSLRGSSASTAFFSSVTGLDGLWAGRNVDNGGGQWFYAGDIAELSVYSRPLSQLEIQEDGGQLPASAALFREGRAFNGTSDYTDRTAQLGQVSGLAHGSIAARFRTTSGAAAKTLLSASDSGDPSSNVTLSLNGGTVYYEARDNGAYSAQISASGSWNDGEWHTAVVTAGAGGTRLYVDGELRGSSANAAFFASVTELDGLWTGRNVDSGGGQWYFAGDIDAVAVYPSVLTASQLALVGATFSETILFDTSDGLGYGEYRIPSIVSTSNGTILAVAEGRQGGDQTPTDLVLRRSTDGGKTFGANVILSPGKSQGYAEMNPMLLAESGSGRVHLLWSRWKWGACQFFIRTSTDHGATWGAARDITSVLDAYKSASSPSYFANLAGAGMGPGHAIQLADGKLVVPIYLTVSGWSNSTVAAIYSSDGGTTWSAGPLVPNPSGYGRIHENMMIQLSDGRLMTNMRNPGSDYRAVSVSSGVTGAWSTPYSDLALPDPVCQGSLQRYDASTILFTNPANVSTRTSMTIRMSADDGSTWYRSKEIYPGTNGYSDIAVSPNKSIFVFYEKPAGQKIALAKFNKAWVESP</sequence>
<dbReference type="InterPro" id="IPR013320">
    <property type="entry name" value="ConA-like_dom_sf"/>
</dbReference>
<dbReference type="RefSeq" id="WP_168909058.1">
    <property type="nucleotide sequence ID" value="NZ_CP051428.1"/>
</dbReference>
<dbReference type="Gene3D" id="2.60.120.200">
    <property type="match status" value="2"/>
</dbReference>
<dbReference type="GO" id="GO:0006689">
    <property type="term" value="P:ganglioside catabolic process"/>
    <property type="evidence" value="ECO:0007669"/>
    <property type="project" value="TreeGrafter"/>
</dbReference>
<proteinExistence type="inferred from homology"/>
<dbReference type="InterPro" id="IPR001791">
    <property type="entry name" value="Laminin_G"/>
</dbReference>
<dbReference type="SUPFAM" id="SSF49899">
    <property type="entry name" value="Concanavalin A-like lectins/glucanases"/>
    <property type="match status" value="2"/>
</dbReference>
<dbReference type="SMART" id="SM00282">
    <property type="entry name" value="LamG"/>
    <property type="match status" value="2"/>
</dbReference>
<feature type="compositionally biased region" description="Low complexity" evidence="4">
    <location>
        <begin position="18"/>
        <end position="31"/>
    </location>
</feature>
<feature type="region of interest" description="Disordered" evidence="4">
    <location>
        <begin position="1"/>
        <end position="32"/>
    </location>
</feature>
<dbReference type="InterPro" id="IPR026856">
    <property type="entry name" value="Sialidase_fam"/>
</dbReference>
<name>A0A6H2H1H4_9BACL</name>
<dbReference type="PANTHER" id="PTHR10628:SF30">
    <property type="entry name" value="EXO-ALPHA-SIALIDASE"/>
    <property type="match status" value="1"/>
</dbReference>
<dbReference type="Pfam" id="PF13385">
    <property type="entry name" value="Laminin_G_3"/>
    <property type="match status" value="2"/>
</dbReference>
<dbReference type="PANTHER" id="PTHR10628">
    <property type="entry name" value="SIALIDASE"/>
    <property type="match status" value="1"/>
</dbReference>
<evidence type="ECO:0000313" key="7">
    <source>
        <dbReference type="Proteomes" id="UP000502136"/>
    </source>
</evidence>
<dbReference type="GO" id="GO:0004308">
    <property type="term" value="F:exo-alpha-sialidase activity"/>
    <property type="evidence" value="ECO:0007669"/>
    <property type="project" value="UniProtKB-EC"/>
</dbReference>
<dbReference type="GO" id="GO:0009313">
    <property type="term" value="P:oligosaccharide catabolic process"/>
    <property type="evidence" value="ECO:0007669"/>
    <property type="project" value="TreeGrafter"/>
</dbReference>
<keyword evidence="7" id="KW-1185">Reference proteome</keyword>
<dbReference type="InterPro" id="IPR036278">
    <property type="entry name" value="Sialidase_sf"/>
</dbReference>
<evidence type="ECO:0000256" key="4">
    <source>
        <dbReference type="SAM" id="MobiDB-lite"/>
    </source>
</evidence>
<dbReference type="Gene3D" id="2.120.10.10">
    <property type="match status" value="1"/>
</dbReference>
<evidence type="ECO:0000259" key="5">
    <source>
        <dbReference type="SMART" id="SM00282"/>
    </source>
</evidence>
<protein>
    <recommendedName>
        <fullName evidence="3">exo-alpha-sialidase</fullName>
        <ecNumber evidence="3">3.2.1.18</ecNumber>
    </recommendedName>
</protein>
<dbReference type="InterPro" id="IPR011040">
    <property type="entry name" value="Sialidase"/>
</dbReference>
<dbReference type="EC" id="3.2.1.18" evidence="3"/>
<dbReference type="Pfam" id="PF13088">
    <property type="entry name" value="BNR_2"/>
    <property type="match status" value="1"/>
</dbReference>
<dbReference type="EMBL" id="CP051428">
    <property type="protein sequence ID" value="QJC53520.1"/>
    <property type="molecule type" value="Genomic_DNA"/>
</dbReference>
<evidence type="ECO:0000256" key="1">
    <source>
        <dbReference type="ARBA" id="ARBA00000427"/>
    </source>
</evidence>
<dbReference type="SUPFAM" id="SSF50939">
    <property type="entry name" value="Sialidases"/>
    <property type="match status" value="1"/>
</dbReference>
<dbReference type="AlphaFoldDB" id="A0A6H2H1H4"/>
<evidence type="ECO:0000313" key="6">
    <source>
        <dbReference type="EMBL" id="QJC53520.1"/>
    </source>
</evidence>
<accession>A0A6H2H1H4</accession>
<reference evidence="6 7" key="1">
    <citation type="submission" date="2020-04" db="EMBL/GenBank/DDBJ databases">
        <title>Novel Paenibacillus strain UniB2 isolated from commercial digestive syrup.</title>
        <authorList>
            <person name="Thorat V."/>
            <person name="Kirdat K."/>
            <person name="Tiwarekar B."/>
            <person name="Yadav A."/>
        </authorList>
    </citation>
    <scope>NUCLEOTIDE SEQUENCE [LARGE SCALE GENOMIC DNA]</scope>
    <source>
        <strain evidence="6 7">UniB2</strain>
    </source>
</reference>
<dbReference type="GO" id="GO:0016020">
    <property type="term" value="C:membrane"/>
    <property type="evidence" value="ECO:0007669"/>
    <property type="project" value="TreeGrafter"/>
</dbReference>
<evidence type="ECO:0000256" key="2">
    <source>
        <dbReference type="ARBA" id="ARBA00009348"/>
    </source>
</evidence>
<gene>
    <name evidence="6" type="ORF">HGI30_19570</name>
</gene>
<dbReference type="CDD" id="cd15482">
    <property type="entry name" value="Sialidase_non-viral"/>
    <property type="match status" value="1"/>
</dbReference>
<dbReference type="GO" id="GO:0005737">
    <property type="term" value="C:cytoplasm"/>
    <property type="evidence" value="ECO:0007669"/>
    <property type="project" value="TreeGrafter"/>
</dbReference>
<dbReference type="KEGG" id="palr:HGI30_19570"/>
<comment type="catalytic activity">
    <reaction evidence="1">
        <text>Hydrolysis of alpha-(2-&gt;3)-, alpha-(2-&gt;6)-, alpha-(2-&gt;8)- glycosidic linkages of terminal sialic acid residues in oligosaccharides, glycoproteins, glycolipids, colominic acid and synthetic substrates.</text>
        <dbReference type="EC" id="3.2.1.18"/>
    </reaction>
</comment>
<comment type="similarity">
    <text evidence="2">Belongs to the glycosyl hydrolase 33 family.</text>
</comment>